<evidence type="ECO:0000313" key="2">
    <source>
        <dbReference type="Proteomes" id="UP001497535"/>
    </source>
</evidence>
<organism evidence="1 2">
    <name type="scientific">Meloidogyne enterolobii</name>
    <name type="common">Root-knot nematode worm</name>
    <name type="synonym">Meloidogyne mayaguensis</name>
    <dbReference type="NCBI Taxonomy" id="390850"/>
    <lineage>
        <taxon>Eukaryota</taxon>
        <taxon>Metazoa</taxon>
        <taxon>Ecdysozoa</taxon>
        <taxon>Nematoda</taxon>
        <taxon>Chromadorea</taxon>
        <taxon>Rhabditida</taxon>
        <taxon>Tylenchina</taxon>
        <taxon>Tylenchomorpha</taxon>
        <taxon>Tylenchoidea</taxon>
        <taxon>Meloidogynidae</taxon>
        <taxon>Meloidogyninae</taxon>
        <taxon>Meloidogyne</taxon>
    </lineage>
</organism>
<accession>A0ACB0ZPK6</accession>
<sequence>MSGRIRRNLNAALKTIQEHTAEANRIIGEENDEDTRRKLKLEKAHIETTIGRIEELDSQWSDYVTSLEGPQKMAEESLYLDFPPLCASMEREEGQEVPLAQRHFVDQCEFARQVVVLIEQTMEDLGHSRSGSRQSAMSEVSDTRTADLGNQNRRVQGNQRPQPPTIQMQQPFMVQPRAKLPPLPLPHFSGETRDWPTFWQLFESTVDNEPSYDNVVKMSYLLSLLDRPVQNVVAGYLPTNENYPRVVKLLKARYGDKRALKESLQSELYHLPHANDSVMELRKFLDIIERVCRQLTDYGISDDSWIVFTIKEKLPRGILAKLIEKERVAEQTWNVEMWRNELDLLISVKKEVQRCSVNKEFDWQQRRDRCPLPNPEQTHSFPVTSHPMKPFFSLCEGNHLPSECPKDNNLQARKDRLQEQNRCLKCILCRGNHPPSHCSKYSSPKAKKYKLLEQNRCLNCLSDGHRTFDCRNNRRCIKCRGKHHVMVCYSRMPKTQLLEPMRKSEVHCSRPAGMFEAKKMLEEKTKALQEKDKTIVKLMSELMLARKKAEDESKKAKRFKRLLDQSNQRIVDDYGKRILKETHVNALQKANRKLIARNGKLEREVHAYRKKCQLEKLEPPDFYAFCRSWIDMKMFVLVLAAFVMILDGTKNALRMIIRATNKFWKCKTKERMEQEMTSKHGLNRARIKRLLRASIALTLFTGVVAINPCGIFVAILFSTMDGWAHALKESRRCAMEDVPKIKKRKKILERWKKEIEDETLDAGGNVAKRLKMRNIK</sequence>
<dbReference type="EMBL" id="CAVMJV010000042">
    <property type="protein sequence ID" value="CAK5080855.1"/>
    <property type="molecule type" value="Genomic_DNA"/>
</dbReference>
<protein>
    <submittedName>
        <fullName evidence="1">Uncharacterized protein</fullName>
    </submittedName>
</protein>
<reference evidence="1" key="1">
    <citation type="submission" date="2023-11" db="EMBL/GenBank/DDBJ databases">
        <authorList>
            <person name="Poullet M."/>
        </authorList>
    </citation>
    <scope>NUCLEOTIDE SEQUENCE</scope>
    <source>
        <strain evidence="1">E1834</strain>
    </source>
</reference>
<keyword evidence="2" id="KW-1185">Reference proteome</keyword>
<name>A0ACB0ZPK6_MELEN</name>
<evidence type="ECO:0000313" key="1">
    <source>
        <dbReference type="EMBL" id="CAK5080855.1"/>
    </source>
</evidence>
<proteinExistence type="predicted"/>
<dbReference type="Proteomes" id="UP001497535">
    <property type="component" value="Unassembled WGS sequence"/>
</dbReference>
<comment type="caution">
    <text evidence="1">The sequence shown here is derived from an EMBL/GenBank/DDBJ whole genome shotgun (WGS) entry which is preliminary data.</text>
</comment>
<gene>
    <name evidence="1" type="ORF">MENTE1834_LOCUS28053</name>
</gene>